<organism evidence="3 4">
    <name type="scientific">Nonomuraea harbinensis</name>
    <dbReference type="NCBI Taxonomy" id="1286938"/>
    <lineage>
        <taxon>Bacteria</taxon>
        <taxon>Bacillati</taxon>
        <taxon>Actinomycetota</taxon>
        <taxon>Actinomycetes</taxon>
        <taxon>Streptosporangiales</taxon>
        <taxon>Streptosporangiaceae</taxon>
        <taxon>Nonomuraea</taxon>
    </lineage>
</organism>
<feature type="compositionally biased region" description="Low complexity" evidence="1">
    <location>
        <begin position="103"/>
        <end position="122"/>
    </location>
</feature>
<gene>
    <name evidence="3" type="ORF">ACFPUY_34420</name>
</gene>
<dbReference type="RefSeq" id="WP_219546097.1">
    <property type="nucleotide sequence ID" value="NZ_JAHKRN010000021.1"/>
</dbReference>
<sequence>MDDQTTRPYGSRCAAVAMAGGGVLYSAAGAFYWAMFPDEVSETAANADVAASALGAWRVETLLFALAHLLLLPAMAGSDRGGRPPQAPGRHQAGPSSFPLSASRRSTSGTTTPSSGPSPEGE</sequence>
<evidence type="ECO:0000256" key="1">
    <source>
        <dbReference type="SAM" id="MobiDB-lite"/>
    </source>
</evidence>
<evidence type="ECO:0000256" key="2">
    <source>
        <dbReference type="SAM" id="Phobius"/>
    </source>
</evidence>
<evidence type="ECO:0000313" key="3">
    <source>
        <dbReference type="EMBL" id="MFC5820221.1"/>
    </source>
</evidence>
<comment type="caution">
    <text evidence="3">The sequence shown here is derived from an EMBL/GenBank/DDBJ whole genome shotgun (WGS) entry which is preliminary data.</text>
</comment>
<keyword evidence="4" id="KW-1185">Reference proteome</keyword>
<dbReference type="EMBL" id="JBHSNW010000023">
    <property type="protein sequence ID" value="MFC5820221.1"/>
    <property type="molecule type" value="Genomic_DNA"/>
</dbReference>
<reference evidence="4" key="1">
    <citation type="journal article" date="2019" name="Int. J. Syst. Evol. Microbiol.">
        <title>The Global Catalogue of Microorganisms (GCM) 10K type strain sequencing project: providing services to taxonomists for standard genome sequencing and annotation.</title>
        <authorList>
            <consortium name="The Broad Institute Genomics Platform"/>
            <consortium name="The Broad Institute Genome Sequencing Center for Infectious Disease"/>
            <person name="Wu L."/>
            <person name="Ma J."/>
        </authorList>
    </citation>
    <scope>NUCLEOTIDE SEQUENCE [LARGE SCALE GENOMIC DNA]</scope>
    <source>
        <strain evidence="4">CGMCC 4.7106</strain>
    </source>
</reference>
<keyword evidence="2" id="KW-1133">Transmembrane helix</keyword>
<keyword evidence="2" id="KW-0472">Membrane</keyword>
<feature type="transmembrane region" description="Helical" evidence="2">
    <location>
        <begin position="12"/>
        <end position="35"/>
    </location>
</feature>
<evidence type="ECO:0008006" key="5">
    <source>
        <dbReference type="Google" id="ProtNLM"/>
    </source>
</evidence>
<feature type="region of interest" description="Disordered" evidence="1">
    <location>
        <begin position="77"/>
        <end position="122"/>
    </location>
</feature>
<evidence type="ECO:0000313" key="4">
    <source>
        <dbReference type="Proteomes" id="UP001596096"/>
    </source>
</evidence>
<name>A0ABW1C660_9ACTN</name>
<protein>
    <recommendedName>
        <fullName evidence="5">DUF998 domain-containing protein</fullName>
    </recommendedName>
</protein>
<accession>A0ABW1C660</accession>
<dbReference type="Proteomes" id="UP001596096">
    <property type="component" value="Unassembled WGS sequence"/>
</dbReference>
<feature type="transmembrane region" description="Helical" evidence="2">
    <location>
        <begin position="55"/>
        <end position="76"/>
    </location>
</feature>
<keyword evidence="2" id="KW-0812">Transmembrane</keyword>
<proteinExistence type="predicted"/>